<comment type="subunit">
    <text evidence="9">The complex comprises the extracytoplasmic solute receptor protein and the two transmembrane proteins.</text>
</comment>
<evidence type="ECO:0000256" key="2">
    <source>
        <dbReference type="ARBA" id="ARBA00022448"/>
    </source>
</evidence>
<feature type="transmembrane region" description="Helical" evidence="9">
    <location>
        <begin position="91"/>
        <end position="115"/>
    </location>
</feature>
<evidence type="ECO:0000256" key="8">
    <source>
        <dbReference type="ARBA" id="ARBA00038436"/>
    </source>
</evidence>
<protein>
    <recommendedName>
        <fullName evidence="9">TRAP transporter small permease protein</fullName>
    </recommendedName>
</protein>
<keyword evidence="7 9" id="KW-0472">Membrane</keyword>
<dbReference type="Proteomes" id="UP001595636">
    <property type="component" value="Unassembled WGS sequence"/>
</dbReference>
<evidence type="ECO:0000256" key="5">
    <source>
        <dbReference type="ARBA" id="ARBA00022692"/>
    </source>
</evidence>
<dbReference type="InterPro" id="IPR007387">
    <property type="entry name" value="TRAP_DctQ"/>
</dbReference>
<evidence type="ECO:0000259" key="10">
    <source>
        <dbReference type="Pfam" id="PF04290"/>
    </source>
</evidence>
<dbReference type="PANTHER" id="PTHR35011">
    <property type="entry name" value="2,3-DIKETO-L-GULONATE TRAP TRANSPORTER SMALL PERMEASE PROTEIN YIAM"/>
    <property type="match status" value="1"/>
</dbReference>
<evidence type="ECO:0000256" key="1">
    <source>
        <dbReference type="ARBA" id="ARBA00004429"/>
    </source>
</evidence>
<keyword evidence="12" id="KW-1185">Reference proteome</keyword>
<keyword evidence="5 9" id="KW-0812">Transmembrane</keyword>
<organism evidence="11 12">
    <name type="scientific">Vogesella amnigena</name>
    <dbReference type="NCBI Taxonomy" id="1507449"/>
    <lineage>
        <taxon>Bacteria</taxon>
        <taxon>Pseudomonadati</taxon>
        <taxon>Pseudomonadota</taxon>
        <taxon>Betaproteobacteria</taxon>
        <taxon>Neisseriales</taxon>
        <taxon>Chromobacteriaceae</taxon>
        <taxon>Vogesella</taxon>
    </lineage>
</organism>
<comment type="caution">
    <text evidence="11">The sequence shown here is derived from an EMBL/GenBank/DDBJ whole genome shotgun (WGS) entry which is preliminary data.</text>
</comment>
<comment type="similarity">
    <text evidence="8 9">Belongs to the TRAP transporter small permease family.</text>
</comment>
<evidence type="ECO:0000313" key="11">
    <source>
        <dbReference type="EMBL" id="MFC3626878.1"/>
    </source>
</evidence>
<dbReference type="PANTHER" id="PTHR35011:SF2">
    <property type="entry name" value="2,3-DIKETO-L-GULONATE TRAP TRANSPORTER SMALL PERMEASE PROTEIN YIAM"/>
    <property type="match status" value="1"/>
</dbReference>
<dbReference type="Pfam" id="PF04290">
    <property type="entry name" value="DctQ"/>
    <property type="match status" value="1"/>
</dbReference>
<evidence type="ECO:0000256" key="7">
    <source>
        <dbReference type="ARBA" id="ARBA00023136"/>
    </source>
</evidence>
<keyword evidence="4 9" id="KW-0997">Cell inner membrane</keyword>
<name>A0ABV7TVW0_9NEIS</name>
<dbReference type="RefSeq" id="WP_390279962.1">
    <property type="nucleotide sequence ID" value="NZ_JBHRYH010000024.1"/>
</dbReference>
<sequence>MKFLDHLEEWLIAILMGAATLITFVAVLHRYGSGVALLNPLLSGFHLSWAQELTIYLFVWMAKFGAAYGVRTGIHVGVDVLINKLSDRNRAKFIVIGLLSGALFTGIVGTLGASFVWEIAHTDQTSVDLEIPMWLVYLAVPLGSYLMCFRFLQVTVAFLKTGTLPKHDHTHVEGMDDVSADSNWYAMDDNLHPHDVNRGGHH</sequence>
<proteinExistence type="inferred from homology"/>
<gene>
    <name evidence="11" type="ORF">ACFOKJ_12180</name>
</gene>
<keyword evidence="2 9" id="KW-0813">Transport</keyword>
<keyword evidence="6 9" id="KW-1133">Transmembrane helix</keyword>
<accession>A0ABV7TVW0</accession>
<feature type="domain" description="Tripartite ATP-independent periplasmic transporters DctQ component" evidence="10">
    <location>
        <begin position="20"/>
        <end position="156"/>
    </location>
</feature>
<evidence type="ECO:0000256" key="4">
    <source>
        <dbReference type="ARBA" id="ARBA00022519"/>
    </source>
</evidence>
<evidence type="ECO:0000256" key="9">
    <source>
        <dbReference type="RuleBase" id="RU369079"/>
    </source>
</evidence>
<feature type="transmembrane region" description="Helical" evidence="9">
    <location>
        <begin position="12"/>
        <end position="33"/>
    </location>
</feature>
<evidence type="ECO:0000313" key="12">
    <source>
        <dbReference type="Proteomes" id="UP001595636"/>
    </source>
</evidence>
<dbReference type="EMBL" id="JBHRYH010000024">
    <property type="protein sequence ID" value="MFC3626878.1"/>
    <property type="molecule type" value="Genomic_DNA"/>
</dbReference>
<reference evidence="12" key="1">
    <citation type="journal article" date="2019" name="Int. J. Syst. Evol. Microbiol.">
        <title>The Global Catalogue of Microorganisms (GCM) 10K type strain sequencing project: providing services to taxonomists for standard genome sequencing and annotation.</title>
        <authorList>
            <consortium name="The Broad Institute Genomics Platform"/>
            <consortium name="The Broad Institute Genome Sequencing Center for Infectious Disease"/>
            <person name="Wu L."/>
            <person name="Ma J."/>
        </authorList>
    </citation>
    <scope>NUCLEOTIDE SEQUENCE [LARGE SCALE GENOMIC DNA]</scope>
    <source>
        <strain evidence="12">KCTC 42195</strain>
    </source>
</reference>
<evidence type="ECO:0000256" key="6">
    <source>
        <dbReference type="ARBA" id="ARBA00022989"/>
    </source>
</evidence>
<dbReference type="InterPro" id="IPR055348">
    <property type="entry name" value="DctQ"/>
</dbReference>
<keyword evidence="3" id="KW-1003">Cell membrane</keyword>
<feature type="transmembrane region" description="Helical" evidence="9">
    <location>
        <begin position="135"/>
        <end position="159"/>
    </location>
</feature>
<comment type="caution">
    <text evidence="9">Lacks conserved residue(s) required for the propagation of feature annotation.</text>
</comment>
<comment type="function">
    <text evidence="9">Part of the tripartite ATP-independent periplasmic (TRAP) transport system.</text>
</comment>
<comment type="subcellular location">
    <subcellularLocation>
        <location evidence="1 9">Cell inner membrane</location>
        <topology evidence="1 9">Multi-pass membrane protein</topology>
    </subcellularLocation>
</comment>
<evidence type="ECO:0000256" key="3">
    <source>
        <dbReference type="ARBA" id="ARBA00022475"/>
    </source>
</evidence>